<accession>A0ABW5M0Q5</accession>
<dbReference type="SUPFAM" id="SSF51182">
    <property type="entry name" value="RmlC-like cupins"/>
    <property type="match status" value="1"/>
</dbReference>
<keyword evidence="2" id="KW-1185">Reference proteome</keyword>
<dbReference type="InterPro" id="IPR012093">
    <property type="entry name" value="Pirin"/>
</dbReference>
<organism evidence="1 2">
    <name type="scientific">Spirosoma soli</name>
    <dbReference type="NCBI Taxonomy" id="1770529"/>
    <lineage>
        <taxon>Bacteria</taxon>
        <taxon>Pseudomonadati</taxon>
        <taxon>Bacteroidota</taxon>
        <taxon>Cytophagia</taxon>
        <taxon>Cytophagales</taxon>
        <taxon>Cytophagaceae</taxon>
        <taxon>Spirosoma</taxon>
    </lineage>
</organism>
<dbReference type="RefSeq" id="WP_381521257.1">
    <property type="nucleotide sequence ID" value="NZ_JBHULN010000003.1"/>
</dbReference>
<comment type="caution">
    <text evidence="1">The sequence shown here is derived from an EMBL/GenBank/DDBJ whole genome shotgun (WGS) entry which is preliminary data.</text>
</comment>
<evidence type="ECO:0000313" key="1">
    <source>
        <dbReference type="EMBL" id="MFD2570520.1"/>
    </source>
</evidence>
<dbReference type="EMBL" id="JBHULN010000003">
    <property type="protein sequence ID" value="MFD2570520.1"/>
    <property type="molecule type" value="Genomic_DNA"/>
</dbReference>
<gene>
    <name evidence="1" type="ORF">ACFSUS_07740</name>
</gene>
<evidence type="ECO:0000313" key="2">
    <source>
        <dbReference type="Proteomes" id="UP001597469"/>
    </source>
</evidence>
<reference evidence="2" key="1">
    <citation type="journal article" date="2019" name="Int. J. Syst. Evol. Microbiol.">
        <title>The Global Catalogue of Microorganisms (GCM) 10K type strain sequencing project: providing services to taxonomists for standard genome sequencing and annotation.</title>
        <authorList>
            <consortium name="The Broad Institute Genomics Platform"/>
            <consortium name="The Broad Institute Genome Sequencing Center for Infectious Disease"/>
            <person name="Wu L."/>
            <person name="Ma J."/>
        </authorList>
    </citation>
    <scope>NUCLEOTIDE SEQUENCE [LARGE SCALE GENOMIC DNA]</scope>
    <source>
        <strain evidence="2">KCTC 42805</strain>
    </source>
</reference>
<name>A0ABW5M0Q5_9BACT</name>
<dbReference type="InterPro" id="IPR014710">
    <property type="entry name" value="RmlC-like_jellyroll"/>
</dbReference>
<protein>
    <submittedName>
        <fullName evidence="1">Pirin</fullName>
    </submittedName>
</protein>
<dbReference type="Proteomes" id="UP001597469">
    <property type="component" value="Unassembled WGS sequence"/>
</dbReference>
<dbReference type="PANTHER" id="PTHR43212">
    <property type="entry name" value="QUERCETIN 2,3-DIOXYGENASE"/>
    <property type="match status" value="1"/>
</dbReference>
<proteinExistence type="predicted"/>
<dbReference type="InterPro" id="IPR011051">
    <property type="entry name" value="RmlC_Cupin_sf"/>
</dbReference>
<dbReference type="PANTHER" id="PTHR43212:SF3">
    <property type="entry name" value="QUERCETIN 2,3-DIOXYGENASE"/>
    <property type="match status" value="1"/>
</dbReference>
<sequence>MDSQTQAHIYLAEQRGRLETDSFRSYHFFNFGAYVAESREPFGPLCLLNDDSLRAGTTLSMQVEQPMEVVLLPVVGGLGYTIAEATAFLEPGQAAVLSLAAGMTYQISNPYETELINCLQIWLQKPSNGFAPSVSQTNFDLATVNMLLPLFGEHDAEAGQPSGYRGFIGRYDGRQEGTYAIRTASTGKAGRIFVLILQGVFEVANRLLHERDGLALQYDHDDVLEFEALSNDALLILLDLSAVG</sequence>
<dbReference type="Gene3D" id="2.60.120.10">
    <property type="entry name" value="Jelly Rolls"/>
    <property type="match status" value="1"/>
</dbReference>